<dbReference type="GeneID" id="85457780"/>
<gene>
    <name evidence="1" type="ORF">BDP55DRAFT_639458</name>
</gene>
<name>A0AAJ0A539_9PEZI</name>
<keyword evidence="2" id="KW-1185">Reference proteome</keyword>
<dbReference type="RefSeq" id="XP_060421394.1">
    <property type="nucleotide sequence ID" value="XM_060573254.1"/>
</dbReference>
<organism evidence="1 2">
    <name type="scientific">Colletotrichum godetiae</name>
    <dbReference type="NCBI Taxonomy" id="1209918"/>
    <lineage>
        <taxon>Eukaryota</taxon>
        <taxon>Fungi</taxon>
        <taxon>Dikarya</taxon>
        <taxon>Ascomycota</taxon>
        <taxon>Pezizomycotina</taxon>
        <taxon>Sordariomycetes</taxon>
        <taxon>Hypocreomycetidae</taxon>
        <taxon>Glomerellales</taxon>
        <taxon>Glomerellaceae</taxon>
        <taxon>Colletotrichum</taxon>
        <taxon>Colletotrichum acutatum species complex</taxon>
    </lineage>
</organism>
<dbReference type="AlphaFoldDB" id="A0AAJ0A539"/>
<proteinExistence type="predicted"/>
<accession>A0AAJ0A539</accession>
<reference evidence="1" key="1">
    <citation type="submission" date="2021-06" db="EMBL/GenBank/DDBJ databases">
        <title>Comparative genomics, transcriptomics and evolutionary studies reveal genomic signatures of adaptation to plant cell wall in hemibiotrophic fungi.</title>
        <authorList>
            <consortium name="DOE Joint Genome Institute"/>
            <person name="Baroncelli R."/>
            <person name="Diaz J.F."/>
            <person name="Benocci T."/>
            <person name="Peng M."/>
            <person name="Battaglia E."/>
            <person name="Haridas S."/>
            <person name="Andreopoulos W."/>
            <person name="Labutti K."/>
            <person name="Pangilinan J."/>
            <person name="Floch G.L."/>
            <person name="Makela M.R."/>
            <person name="Henrissat B."/>
            <person name="Grigoriev I.V."/>
            <person name="Crouch J.A."/>
            <person name="De Vries R.P."/>
            <person name="Sukno S.A."/>
            <person name="Thon M.R."/>
        </authorList>
    </citation>
    <scope>NUCLEOTIDE SEQUENCE</scope>
    <source>
        <strain evidence="1">CBS 193.32</strain>
    </source>
</reference>
<protein>
    <submittedName>
        <fullName evidence="1">Uncharacterized protein</fullName>
    </submittedName>
</protein>
<evidence type="ECO:0000313" key="2">
    <source>
        <dbReference type="Proteomes" id="UP001224890"/>
    </source>
</evidence>
<dbReference type="EMBL" id="JAHMHR010000137">
    <property type="protein sequence ID" value="KAK1656630.1"/>
    <property type="molecule type" value="Genomic_DNA"/>
</dbReference>
<dbReference type="Proteomes" id="UP001224890">
    <property type="component" value="Unassembled WGS sequence"/>
</dbReference>
<evidence type="ECO:0000313" key="1">
    <source>
        <dbReference type="EMBL" id="KAK1656630.1"/>
    </source>
</evidence>
<sequence length="111" mass="11730">MGIPDIASPGNSGSVHLDRCELQDVEYVAVTENPVWCKAMLELLDMVACAIVEIDTAADIIESKNATYKTAVWLVDQLGLEVNGLAVAVDAMAVDTIAAPTMPWDGRAGLA</sequence>
<comment type="caution">
    <text evidence="1">The sequence shown here is derived from an EMBL/GenBank/DDBJ whole genome shotgun (WGS) entry which is preliminary data.</text>
</comment>